<feature type="non-terminal residue" evidence="1">
    <location>
        <position position="69"/>
    </location>
</feature>
<sequence>MKNKTIVIKIIHNNKNPKVSSNNSVLKFWFTNATSLENKLQNLICIIKTFEANIAMLSESWFKENSIAY</sequence>
<dbReference type="AlphaFoldDB" id="A0A814SXC1"/>
<dbReference type="Proteomes" id="UP000663879">
    <property type="component" value="Unassembled WGS sequence"/>
</dbReference>
<proteinExistence type="predicted"/>
<accession>A0A814SXC1</accession>
<keyword evidence="2" id="KW-1185">Reference proteome</keyword>
<protein>
    <submittedName>
        <fullName evidence="1">Uncharacterized protein</fullName>
    </submittedName>
</protein>
<evidence type="ECO:0000313" key="2">
    <source>
        <dbReference type="Proteomes" id="UP000663879"/>
    </source>
</evidence>
<reference evidence="1" key="1">
    <citation type="submission" date="2021-02" db="EMBL/GenBank/DDBJ databases">
        <authorList>
            <person name="Nowell W R."/>
        </authorList>
    </citation>
    <scope>NUCLEOTIDE SEQUENCE</scope>
    <source>
        <strain evidence="1">Ploen Becks lab</strain>
    </source>
</reference>
<dbReference type="EMBL" id="CAJNOC010012525">
    <property type="protein sequence ID" value="CAF1154050.1"/>
    <property type="molecule type" value="Genomic_DNA"/>
</dbReference>
<evidence type="ECO:0000313" key="1">
    <source>
        <dbReference type="EMBL" id="CAF1154050.1"/>
    </source>
</evidence>
<comment type="caution">
    <text evidence="1">The sequence shown here is derived from an EMBL/GenBank/DDBJ whole genome shotgun (WGS) entry which is preliminary data.</text>
</comment>
<dbReference type="OrthoDB" id="8043011at2759"/>
<name>A0A814SXC1_9BILA</name>
<organism evidence="1 2">
    <name type="scientific">Brachionus calyciflorus</name>
    <dbReference type="NCBI Taxonomy" id="104777"/>
    <lineage>
        <taxon>Eukaryota</taxon>
        <taxon>Metazoa</taxon>
        <taxon>Spiralia</taxon>
        <taxon>Gnathifera</taxon>
        <taxon>Rotifera</taxon>
        <taxon>Eurotatoria</taxon>
        <taxon>Monogononta</taxon>
        <taxon>Pseudotrocha</taxon>
        <taxon>Ploima</taxon>
        <taxon>Brachionidae</taxon>
        <taxon>Brachionus</taxon>
    </lineage>
</organism>
<gene>
    <name evidence="1" type="ORF">OXX778_LOCUS23397</name>
</gene>